<dbReference type="Gene3D" id="1.20.1740.10">
    <property type="entry name" value="Amino acid/polyamine transporter I"/>
    <property type="match status" value="1"/>
</dbReference>
<reference evidence="3" key="1">
    <citation type="submission" date="2021-01" db="EMBL/GenBank/DDBJ databases">
        <title>Caligus Genome Assembly.</title>
        <authorList>
            <person name="Gallardo-Escarate C."/>
        </authorList>
    </citation>
    <scope>NUCLEOTIDE SEQUENCE [LARGE SCALE GENOMIC DNA]</scope>
</reference>
<dbReference type="GO" id="GO:0015179">
    <property type="term" value="F:L-amino acid transmembrane transporter activity"/>
    <property type="evidence" value="ECO:0007669"/>
    <property type="project" value="TreeGrafter"/>
</dbReference>
<dbReference type="Proteomes" id="UP000595437">
    <property type="component" value="Chromosome 8"/>
</dbReference>
<keyword evidence="1" id="KW-0472">Membrane</keyword>
<accession>A0A7T8KAG0</accession>
<proteinExistence type="predicted"/>
<evidence type="ECO:0000256" key="1">
    <source>
        <dbReference type="SAM" id="Phobius"/>
    </source>
</evidence>
<keyword evidence="3" id="KW-1185">Reference proteome</keyword>
<dbReference type="PANTHER" id="PTHR11785:SF531">
    <property type="entry name" value="LARGE NEUTRAL AMINO ACIDS TRANSPORTER SMALL SUBUNIT 1"/>
    <property type="match status" value="1"/>
</dbReference>
<gene>
    <name evidence="2" type="ORF">FKW44_012601</name>
</gene>
<organism evidence="2 3">
    <name type="scientific">Caligus rogercresseyi</name>
    <name type="common">Sea louse</name>
    <dbReference type="NCBI Taxonomy" id="217165"/>
    <lineage>
        <taxon>Eukaryota</taxon>
        <taxon>Metazoa</taxon>
        <taxon>Ecdysozoa</taxon>
        <taxon>Arthropoda</taxon>
        <taxon>Crustacea</taxon>
        <taxon>Multicrustacea</taxon>
        <taxon>Hexanauplia</taxon>
        <taxon>Copepoda</taxon>
        <taxon>Siphonostomatoida</taxon>
        <taxon>Caligidae</taxon>
        <taxon>Caligus</taxon>
    </lineage>
</organism>
<sequence length="90" mass="10268">MPLRFEVSIGLAVFCLPYLRYKHPDWERPIKVNLFFPIIYILATVFITIVPMIASPMETGIGILIILTGVPVYFIFVAWKNKPKAIQSVS</sequence>
<feature type="transmembrane region" description="Helical" evidence="1">
    <location>
        <begin position="32"/>
        <end position="54"/>
    </location>
</feature>
<keyword evidence="1" id="KW-1133">Transmembrane helix</keyword>
<dbReference type="EMBL" id="CP045897">
    <property type="protein sequence ID" value="QQP51281.1"/>
    <property type="molecule type" value="Genomic_DNA"/>
</dbReference>
<keyword evidence="1" id="KW-0812">Transmembrane</keyword>
<feature type="transmembrane region" description="Helical" evidence="1">
    <location>
        <begin position="60"/>
        <end position="79"/>
    </location>
</feature>
<dbReference type="OrthoDB" id="10062876at2759"/>
<dbReference type="InterPro" id="IPR050598">
    <property type="entry name" value="AminoAcid_Transporter"/>
</dbReference>
<dbReference type="AlphaFoldDB" id="A0A7T8KAG0"/>
<evidence type="ECO:0000313" key="2">
    <source>
        <dbReference type="EMBL" id="QQP51281.1"/>
    </source>
</evidence>
<evidence type="ECO:0000313" key="3">
    <source>
        <dbReference type="Proteomes" id="UP000595437"/>
    </source>
</evidence>
<dbReference type="PANTHER" id="PTHR11785">
    <property type="entry name" value="AMINO ACID TRANSPORTER"/>
    <property type="match status" value="1"/>
</dbReference>
<name>A0A7T8KAG0_CALRO</name>
<feature type="non-terminal residue" evidence="2">
    <location>
        <position position="90"/>
    </location>
</feature>
<protein>
    <submittedName>
        <fullName evidence="2">Y+L amino acid transporter 2</fullName>
    </submittedName>
</protein>